<dbReference type="OrthoDB" id="2323434at2759"/>
<proteinExistence type="predicted"/>
<protein>
    <submittedName>
        <fullName evidence="1">Uncharacterized protein</fullName>
    </submittedName>
</protein>
<dbReference type="EMBL" id="JEMT01029215">
    <property type="protein sequence ID" value="EXX52787.1"/>
    <property type="molecule type" value="Genomic_DNA"/>
</dbReference>
<gene>
    <name evidence="1" type="ORF">RirG_249920</name>
</gene>
<organism evidence="1 2">
    <name type="scientific">Rhizophagus irregularis (strain DAOM 197198w)</name>
    <name type="common">Glomus intraradices</name>
    <dbReference type="NCBI Taxonomy" id="1432141"/>
    <lineage>
        <taxon>Eukaryota</taxon>
        <taxon>Fungi</taxon>
        <taxon>Fungi incertae sedis</taxon>
        <taxon>Mucoromycota</taxon>
        <taxon>Glomeromycotina</taxon>
        <taxon>Glomeromycetes</taxon>
        <taxon>Glomerales</taxon>
        <taxon>Glomeraceae</taxon>
        <taxon>Rhizophagus</taxon>
    </lineage>
</organism>
<reference evidence="1 2" key="1">
    <citation type="submission" date="2014-02" db="EMBL/GenBank/DDBJ databases">
        <title>Single nucleus genome sequencing reveals high similarity among nuclei of an endomycorrhizal fungus.</title>
        <authorList>
            <person name="Lin K."/>
            <person name="Geurts R."/>
            <person name="Zhang Z."/>
            <person name="Limpens E."/>
            <person name="Saunders D.G."/>
            <person name="Mu D."/>
            <person name="Pang E."/>
            <person name="Cao H."/>
            <person name="Cha H."/>
            <person name="Lin T."/>
            <person name="Zhou Q."/>
            <person name="Shang Y."/>
            <person name="Li Y."/>
            <person name="Ivanov S."/>
            <person name="Sharma T."/>
            <person name="Velzen R.V."/>
            <person name="Ruijter N.D."/>
            <person name="Aanen D.K."/>
            <person name="Win J."/>
            <person name="Kamoun S."/>
            <person name="Bisseling T."/>
            <person name="Huang S."/>
        </authorList>
    </citation>
    <scope>NUCLEOTIDE SEQUENCE [LARGE SCALE GENOMIC DNA]</scope>
    <source>
        <strain evidence="2">DAOM197198w</strain>
    </source>
</reference>
<name>A0A015I6V3_RHIIW</name>
<dbReference type="HOGENOM" id="CLU_1548453_0_0_1"/>
<sequence length="173" mass="20290">MKNGLTVDVEPLWYKVLSELTLNKEKGHMSVSDNIIILRQSNDGKIILRKELPKSKRKESKTYDEIGKHLIIDEASLDLNEKDYIEKEIATMIEGRKIKNSGEEMMIKPFMTYENIDLQNDLVIEENINDYKEIEKNTMKIDSNVTDNIDIMWLNFVVKDEFTTEILENFISR</sequence>
<dbReference type="AlphaFoldDB" id="A0A015I6V3"/>
<accession>A0A015I6V3</accession>
<comment type="caution">
    <text evidence="1">The sequence shown here is derived from an EMBL/GenBank/DDBJ whole genome shotgun (WGS) entry which is preliminary data.</text>
</comment>
<evidence type="ECO:0000313" key="1">
    <source>
        <dbReference type="EMBL" id="EXX52787.1"/>
    </source>
</evidence>
<dbReference type="Proteomes" id="UP000022910">
    <property type="component" value="Unassembled WGS sequence"/>
</dbReference>
<evidence type="ECO:0000313" key="2">
    <source>
        <dbReference type="Proteomes" id="UP000022910"/>
    </source>
</evidence>
<keyword evidence="2" id="KW-1185">Reference proteome</keyword>